<evidence type="ECO:0000313" key="5">
    <source>
        <dbReference type="Proteomes" id="UP000326344"/>
    </source>
</evidence>
<protein>
    <submittedName>
        <fullName evidence="4">DNA repair protein Rad52</fullName>
    </submittedName>
</protein>
<organism evidence="4 5">
    <name type="scientific">Larkinella humicola</name>
    <dbReference type="NCBI Taxonomy" id="2607654"/>
    <lineage>
        <taxon>Bacteria</taxon>
        <taxon>Pseudomonadati</taxon>
        <taxon>Bacteroidota</taxon>
        <taxon>Cytophagia</taxon>
        <taxon>Cytophagales</taxon>
        <taxon>Spirosomataceae</taxon>
        <taxon>Larkinella</taxon>
    </lineage>
</organism>
<sequence length="178" mass="19817">MDISKLTAPLLPADIEWRVQTLIESKDNKPAKMIVVPYINNRSVMERFDEQFGWANWTNEIKEVEGGFLCTITVKLATGEVVSKTDGASRTAIEPVKGGISDAMKRAAVHFGLGRSLYNFPKVFIEVGGKYIPDWATRLLDALVDSINSGKPQRDVIVLKEEHISRLQPPKPQLRVAA</sequence>
<evidence type="ECO:0000256" key="1">
    <source>
        <dbReference type="ARBA" id="ARBA00006638"/>
    </source>
</evidence>
<accession>A0A5N1JL85</accession>
<dbReference type="Pfam" id="PF04098">
    <property type="entry name" value="Rad52_Rad22"/>
    <property type="match status" value="1"/>
</dbReference>
<name>A0A5N1JL85_9BACT</name>
<dbReference type="AlphaFoldDB" id="A0A5N1JL85"/>
<comment type="similarity">
    <text evidence="1">Belongs to the RAD52 family.</text>
</comment>
<dbReference type="GO" id="GO:0006281">
    <property type="term" value="P:DNA repair"/>
    <property type="evidence" value="ECO:0007669"/>
    <property type="project" value="UniProtKB-KW"/>
</dbReference>
<dbReference type="EMBL" id="VTWS01000001">
    <property type="protein sequence ID" value="KAA9356881.1"/>
    <property type="molecule type" value="Genomic_DNA"/>
</dbReference>
<dbReference type="InterPro" id="IPR041247">
    <property type="entry name" value="Rad52_fam"/>
</dbReference>
<gene>
    <name evidence="4" type="ORF">F0P93_03835</name>
</gene>
<evidence type="ECO:0000256" key="2">
    <source>
        <dbReference type="ARBA" id="ARBA00022763"/>
    </source>
</evidence>
<keyword evidence="3" id="KW-0234">DNA repair</keyword>
<keyword evidence="5" id="KW-1185">Reference proteome</keyword>
<proteinExistence type="inferred from homology"/>
<dbReference type="Proteomes" id="UP000326344">
    <property type="component" value="Unassembled WGS sequence"/>
</dbReference>
<dbReference type="RefSeq" id="WP_138990284.1">
    <property type="nucleotide sequence ID" value="NZ_VTWS01000001.1"/>
</dbReference>
<keyword evidence="2" id="KW-0227">DNA damage</keyword>
<reference evidence="4 5" key="1">
    <citation type="submission" date="2019-09" db="EMBL/GenBank/DDBJ databases">
        <title>Genome Sequence of Larkinella sp MA1.</title>
        <authorList>
            <person name="Srinivasan S."/>
        </authorList>
    </citation>
    <scope>NUCLEOTIDE SEQUENCE [LARGE SCALE GENOMIC DNA]</scope>
    <source>
        <strain evidence="4 5">MA1</strain>
    </source>
</reference>
<evidence type="ECO:0000256" key="3">
    <source>
        <dbReference type="ARBA" id="ARBA00023204"/>
    </source>
</evidence>
<comment type="caution">
    <text evidence="4">The sequence shown here is derived from an EMBL/GenBank/DDBJ whole genome shotgun (WGS) entry which is preliminary data.</text>
</comment>
<evidence type="ECO:0000313" key="4">
    <source>
        <dbReference type="EMBL" id="KAA9356881.1"/>
    </source>
</evidence>